<protein>
    <submittedName>
        <fullName evidence="1">Uncharacterized protein</fullName>
    </submittedName>
</protein>
<gene>
    <name evidence="1" type="ORF">DAETH_16320</name>
</gene>
<organism evidence="1 2">
    <name type="scientific">Deinococcus aetherius</name>
    <dbReference type="NCBI Taxonomy" id="200252"/>
    <lineage>
        <taxon>Bacteria</taxon>
        <taxon>Thermotogati</taxon>
        <taxon>Deinococcota</taxon>
        <taxon>Deinococci</taxon>
        <taxon>Deinococcales</taxon>
        <taxon>Deinococcaceae</taxon>
        <taxon>Deinococcus</taxon>
    </lineage>
</organism>
<name>A0ABM8ACZ7_9DEIO</name>
<dbReference type="Proteomes" id="UP001064971">
    <property type="component" value="Chromosome"/>
</dbReference>
<keyword evidence="2" id="KW-1185">Reference proteome</keyword>
<reference evidence="1" key="1">
    <citation type="submission" date="2022-07" db="EMBL/GenBank/DDBJ databases">
        <title>Complete Genome Sequence of the Radioresistant Bacterium Deinococcus aetherius ST0316, Isolated from the Air Dust collected in Lower Stratosphere above Japan.</title>
        <authorList>
            <person name="Satoh K."/>
            <person name="Hagiwara K."/>
            <person name="Katsumata K."/>
            <person name="Kubo A."/>
            <person name="Yokobori S."/>
            <person name="Yamagishi A."/>
            <person name="Oono Y."/>
            <person name="Narumi I."/>
        </authorList>
    </citation>
    <scope>NUCLEOTIDE SEQUENCE</scope>
    <source>
        <strain evidence="1">ST0316</strain>
    </source>
</reference>
<evidence type="ECO:0000313" key="1">
    <source>
        <dbReference type="EMBL" id="BDP41663.1"/>
    </source>
</evidence>
<accession>A0ABM8ACZ7</accession>
<dbReference type="EMBL" id="AP026560">
    <property type="protein sequence ID" value="BDP41663.1"/>
    <property type="molecule type" value="Genomic_DNA"/>
</dbReference>
<evidence type="ECO:0000313" key="2">
    <source>
        <dbReference type="Proteomes" id="UP001064971"/>
    </source>
</evidence>
<proteinExistence type="predicted"/>
<sequence>MGDPENGPLLLLGNGREACLMHLPDVDGDHPGWTTRATEAEDLEETVSGFVLSNGQVDGFPSSWVVPLHEGVDAFLHFYRRGERAPWLIWRDDSSL</sequence>